<dbReference type="OrthoDB" id="4964541at2"/>
<feature type="transmembrane region" description="Helical" evidence="9">
    <location>
        <begin position="133"/>
        <end position="154"/>
    </location>
</feature>
<dbReference type="PANTHER" id="PTHR35011">
    <property type="entry name" value="2,3-DIKETO-L-GULONATE TRAP TRANSPORTER SMALL PERMEASE PROTEIN YIAM"/>
    <property type="match status" value="1"/>
</dbReference>
<evidence type="ECO:0000256" key="5">
    <source>
        <dbReference type="ARBA" id="ARBA00022692"/>
    </source>
</evidence>
<comment type="subunit">
    <text evidence="9">The complex comprises the extracytoplasmic solute receptor protein and the two transmembrane proteins.</text>
</comment>
<proteinExistence type="inferred from homology"/>
<reference evidence="11 12" key="1">
    <citation type="submission" date="2016-10" db="EMBL/GenBank/DDBJ databases">
        <authorList>
            <person name="de Groot N.N."/>
        </authorList>
    </citation>
    <scope>NUCLEOTIDE SEQUENCE [LARGE SCALE GENOMIC DNA]</scope>
    <source>
        <strain evidence="11 12">DSM 19219</strain>
    </source>
</reference>
<feature type="transmembrane region" description="Helical" evidence="9">
    <location>
        <begin position="55"/>
        <end position="72"/>
    </location>
</feature>
<evidence type="ECO:0000256" key="7">
    <source>
        <dbReference type="ARBA" id="ARBA00023136"/>
    </source>
</evidence>
<evidence type="ECO:0000259" key="10">
    <source>
        <dbReference type="Pfam" id="PF04290"/>
    </source>
</evidence>
<keyword evidence="3" id="KW-1003">Cell membrane</keyword>
<gene>
    <name evidence="11" type="ORF">SAMN05443545_10940</name>
</gene>
<dbReference type="InterPro" id="IPR007387">
    <property type="entry name" value="TRAP_DctQ"/>
</dbReference>
<comment type="similarity">
    <text evidence="8 9">Belongs to the TRAP transporter small permease family.</text>
</comment>
<evidence type="ECO:0000256" key="4">
    <source>
        <dbReference type="ARBA" id="ARBA00022519"/>
    </source>
</evidence>
<comment type="function">
    <text evidence="9">Part of the tripartite ATP-independent periplasmic (TRAP) transport system.</text>
</comment>
<dbReference type="Pfam" id="PF04290">
    <property type="entry name" value="DctQ"/>
    <property type="match status" value="1"/>
</dbReference>
<dbReference type="GO" id="GO:0005886">
    <property type="term" value="C:plasma membrane"/>
    <property type="evidence" value="ECO:0007669"/>
    <property type="project" value="UniProtKB-SubCell"/>
</dbReference>
<keyword evidence="5 9" id="KW-0812">Transmembrane</keyword>
<evidence type="ECO:0000313" key="12">
    <source>
        <dbReference type="Proteomes" id="UP000198500"/>
    </source>
</evidence>
<dbReference type="STRING" id="574349.SAMN05443545_10940"/>
<feature type="transmembrane region" description="Helical" evidence="9">
    <location>
        <begin position="92"/>
        <end position="113"/>
    </location>
</feature>
<keyword evidence="7 9" id="KW-0472">Membrane</keyword>
<dbReference type="PANTHER" id="PTHR35011:SF2">
    <property type="entry name" value="2,3-DIKETO-L-GULONATE TRAP TRANSPORTER SMALL PERMEASE PROTEIN YIAM"/>
    <property type="match status" value="1"/>
</dbReference>
<dbReference type="GO" id="GO:0022857">
    <property type="term" value="F:transmembrane transporter activity"/>
    <property type="evidence" value="ECO:0007669"/>
    <property type="project" value="UniProtKB-UniRule"/>
</dbReference>
<protein>
    <recommendedName>
        <fullName evidence="9">TRAP transporter small permease protein</fullName>
    </recommendedName>
</protein>
<accession>A0A1H3G8Z8</accession>
<dbReference type="RefSeq" id="WP_092571660.1">
    <property type="nucleotide sequence ID" value="NZ_BMXH01000007.1"/>
</dbReference>
<dbReference type="EMBL" id="FNNI01000009">
    <property type="protein sequence ID" value="SDX99517.1"/>
    <property type="molecule type" value="Genomic_DNA"/>
</dbReference>
<comment type="subcellular location">
    <subcellularLocation>
        <location evidence="1 9">Cell inner membrane</location>
        <topology evidence="1 9">Multi-pass membrane protein</topology>
    </subcellularLocation>
</comment>
<sequence>MSTSTFVNRSIERFWRLLTAVVITAFSLMLIIMAVQVISRYLLGIAVPWTDEASRYLFLAEIFLGSILALHYQQHISITIATDMLPVRLKRITGALADVICILVLLMLVFGAWNMMGRTSGILASTFQMSFSYIYFIQCLSAAIMIGLLLGNLYRRFNGRSD</sequence>
<keyword evidence="6 9" id="KW-1133">Transmembrane helix</keyword>
<dbReference type="Proteomes" id="UP000198500">
    <property type="component" value="Unassembled WGS sequence"/>
</dbReference>
<dbReference type="AlphaFoldDB" id="A0A1H3G8Z8"/>
<dbReference type="InterPro" id="IPR055348">
    <property type="entry name" value="DctQ"/>
</dbReference>
<evidence type="ECO:0000256" key="9">
    <source>
        <dbReference type="RuleBase" id="RU369079"/>
    </source>
</evidence>
<feature type="transmembrane region" description="Helical" evidence="9">
    <location>
        <begin position="14"/>
        <end position="35"/>
    </location>
</feature>
<evidence type="ECO:0000256" key="6">
    <source>
        <dbReference type="ARBA" id="ARBA00022989"/>
    </source>
</evidence>
<evidence type="ECO:0000256" key="1">
    <source>
        <dbReference type="ARBA" id="ARBA00004429"/>
    </source>
</evidence>
<evidence type="ECO:0000256" key="3">
    <source>
        <dbReference type="ARBA" id="ARBA00022475"/>
    </source>
</evidence>
<keyword evidence="2 9" id="KW-0813">Transport</keyword>
<dbReference type="GO" id="GO:0015740">
    <property type="term" value="P:C4-dicarboxylate transport"/>
    <property type="evidence" value="ECO:0007669"/>
    <property type="project" value="TreeGrafter"/>
</dbReference>
<feature type="domain" description="Tripartite ATP-independent periplasmic transporters DctQ component" evidence="10">
    <location>
        <begin position="29"/>
        <end position="157"/>
    </location>
</feature>
<evidence type="ECO:0000313" key="11">
    <source>
        <dbReference type="EMBL" id="SDX99517.1"/>
    </source>
</evidence>
<evidence type="ECO:0000256" key="8">
    <source>
        <dbReference type="ARBA" id="ARBA00038436"/>
    </source>
</evidence>
<keyword evidence="12" id="KW-1185">Reference proteome</keyword>
<organism evidence="11 12">
    <name type="scientific">Aidingimonas halophila</name>
    <dbReference type="NCBI Taxonomy" id="574349"/>
    <lineage>
        <taxon>Bacteria</taxon>
        <taxon>Pseudomonadati</taxon>
        <taxon>Pseudomonadota</taxon>
        <taxon>Gammaproteobacteria</taxon>
        <taxon>Oceanospirillales</taxon>
        <taxon>Halomonadaceae</taxon>
        <taxon>Aidingimonas</taxon>
    </lineage>
</organism>
<evidence type="ECO:0000256" key="2">
    <source>
        <dbReference type="ARBA" id="ARBA00022448"/>
    </source>
</evidence>
<keyword evidence="4 9" id="KW-0997">Cell inner membrane</keyword>
<name>A0A1H3G8Z8_9GAMM</name>